<dbReference type="PROSITE" id="PS51257">
    <property type="entry name" value="PROKAR_LIPOPROTEIN"/>
    <property type="match status" value="1"/>
</dbReference>
<dbReference type="RefSeq" id="WP_261970822.1">
    <property type="nucleotide sequence ID" value="NZ_JAHHZF010000012.1"/>
</dbReference>
<evidence type="ECO:0000313" key="3">
    <source>
        <dbReference type="Proteomes" id="UP000766595"/>
    </source>
</evidence>
<accession>A0A947GF49</accession>
<gene>
    <name evidence="2" type="ORF">KL771_22810</name>
</gene>
<organism evidence="2 3">
    <name type="scientific">Prosthecodimorpha staleyi</name>
    <dbReference type="NCBI Taxonomy" id="2840188"/>
    <lineage>
        <taxon>Bacteria</taxon>
        <taxon>Pseudomonadati</taxon>
        <taxon>Pseudomonadota</taxon>
        <taxon>Alphaproteobacteria</taxon>
        <taxon>Hyphomicrobiales</taxon>
        <taxon>Ancalomicrobiaceae</taxon>
        <taxon>Prosthecodimorpha</taxon>
    </lineage>
</organism>
<protein>
    <submittedName>
        <fullName evidence="2">Uncharacterized protein</fullName>
    </submittedName>
</protein>
<name>A0A947GF49_9HYPH</name>
<sequence length="111" mass="11334">MLSFADRFARGVALVAVLALGACSGGTDSLENQDSVTMQFGDAVNTNKALQTIDPWPRAVADTRLTTSGQRSAAAGERYRTGMILPPVPATTNAISSAAPAPTAPAGTTAR</sequence>
<dbReference type="AlphaFoldDB" id="A0A947GF49"/>
<evidence type="ECO:0000256" key="1">
    <source>
        <dbReference type="SAM" id="MobiDB-lite"/>
    </source>
</evidence>
<feature type="region of interest" description="Disordered" evidence="1">
    <location>
        <begin position="91"/>
        <end position="111"/>
    </location>
</feature>
<reference evidence="2 3" key="1">
    <citation type="submission" date="2021-06" db="EMBL/GenBank/DDBJ databases">
        <authorList>
            <person name="Grouzdev D.S."/>
            <person name="Koziaeva V."/>
        </authorList>
    </citation>
    <scope>NUCLEOTIDE SEQUENCE [LARGE SCALE GENOMIC DNA]</scope>
    <source>
        <strain evidence="2 3">22</strain>
    </source>
</reference>
<comment type="caution">
    <text evidence="2">The sequence shown here is derived from an EMBL/GenBank/DDBJ whole genome shotgun (WGS) entry which is preliminary data.</text>
</comment>
<keyword evidence="3" id="KW-1185">Reference proteome</keyword>
<dbReference type="EMBL" id="JAHHZF010000012">
    <property type="protein sequence ID" value="MBT9292311.1"/>
    <property type="molecule type" value="Genomic_DNA"/>
</dbReference>
<proteinExistence type="predicted"/>
<evidence type="ECO:0000313" key="2">
    <source>
        <dbReference type="EMBL" id="MBT9292311.1"/>
    </source>
</evidence>
<dbReference type="Proteomes" id="UP000766595">
    <property type="component" value="Unassembled WGS sequence"/>
</dbReference>